<evidence type="ECO:0000256" key="2">
    <source>
        <dbReference type="ARBA" id="ARBA00022448"/>
    </source>
</evidence>
<keyword evidence="3 9" id="KW-1003">Cell membrane</keyword>
<accession>A0A9Q8TYM9</accession>
<evidence type="ECO:0000256" key="6">
    <source>
        <dbReference type="ARBA" id="ARBA00022989"/>
    </source>
</evidence>
<protein>
    <recommendedName>
        <fullName evidence="9">Sec-independent protein translocase protein TatA</fullName>
    </recommendedName>
</protein>
<dbReference type="Proteomes" id="UP001056381">
    <property type="component" value="Chromosome"/>
</dbReference>
<keyword evidence="5 9" id="KW-0653">Protein transport</keyword>
<comment type="subcellular location">
    <subcellularLocation>
        <location evidence="1 9">Cell membrane</location>
        <topology evidence="1 9">Single-pass membrane protein</topology>
    </subcellularLocation>
</comment>
<comment type="function">
    <text evidence="9">Part of the twin-arginine translocation (Tat) system that transports large folded proteins containing a characteristic twin-arginine motif in their signal peptide across membranes. TatA could form the protein-conducting channel of the Tat system.</text>
</comment>
<comment type="subunit">
    <text evidence="9">The Tat system comprises two distinct complexes: a TatABC complex, containing multiple copies of TatA, TatB and TatC subunits, and a separate TatA complex, containing only TatA subunits. Substrates initially bind to the TatABC complex, which probably triggers association of the separate TatA complex to form the active translocon.</text>
</comment>
<dbReference type="Pfam" id="PF02416">
    <property type="entry name" value="TatA_B_E"/>
    <property type="match status" value="1"/>
</dbReference>
<dbReference type="GO" id="GO:0033281">
    <property type="term" value="C:TAT protein transport complex"/>
    <property type="evidence" value="ECO:0007669"/>
    <property type="project" value="UniProtKB-UniRule"/>
</dbReference>
<gene>
    <name evidence="9 10" type="primary">tatA</name>
    <name evidence="10" type="ORF">M9B40_00245</name>
</gene>
<evidence type="ECO:0000313" key="10">
    <source>
        <dbReference type="EMBL" id="URQ63231.1"/>
    </source>
</evidence>
<dbReference type="InterPro" id="IPR003369">
    <property type="entry name" value="TatA/B/E"/>
</dbReference>
<keyword evidence="4 9" id="KW-0812">Transmembrane</keyword>
<evidence type="ECO:0000256" key="8">
    <source>
        <dbReference type="ARBA" id="ARBA00023136"/>
    </source>
</evidence>
<keyword evidence="6 9" id="KW-1133">Transmembrane helix</keyword>
<dbReference type="InterPro" id="IPR006312">
    <property type="entry name" value="TatA/E"/>
</dbReference>
<keyword evidence="2 9" id="KW-0813">Transport</keyword>
<organism evidence="10 11">
    <name type="scientific">SAR86 cluster bacterium</name>
    <dbReference type="NCBI Taxonomy" id="2030880"/>
    <lineage>
        <taxon>Bacteria</taxon>
        <taxon>Pseudomonadati</taxon>
        <taxon>Pseudomonadota</taxon>
        <taxon>Gammaproteobacteria</taxon>
        <taxon>SAR86 cluster</taxon>
    </lineage>
</organism>
<feature type="transmembrane region" description="Helical" evidence="9">
    <location>
        <begin position="6"/>
        <end position="24"/>
    </location>
</feature>
<dbReference type="PANTHER" id="PTHR42982:SF1">
    <property type="entry name" value="SEC-INDEPENDENT PROTEIN TRANSLOCASE PROTEIN TATA"/>
    <property type="match status" value="1"/>
</dbReference>
<dbReference type="HAMAP" id="MF_00236">
    <property type="entry name" value="TatA_E"/>
    <property type="match status" value="1"/>
</dbReference>
<keyword evidence="8 9" id="KW-0472">Membrane</keyword>
<evidence type="ECO:0000313" key="11">
    <source>
        <dbReference type="Proteomes" id="UP001056381"/>
    </source>
</evidence>
<reference evidence="10" key="1">
    <citation type="submission" date="2022-05" db="EMBL/GenBank/DDBJ databases">
        <title>Single-amplified genomics reveal most streamlined microbe among free-living bacteria.</title>
        <authorList>
            <person name="Roda-Garcia J."/>
            <person name="Haro-Moreno J.M."/>
            <person name="Rodriguez-Valera F."/>
            <person name="Almagro-Moreno S."/>
            <person name="Lopez-Perez M."/>
        </authorList>
    </citation>
    <scope>NUCLEOTIDE SEQUENCE</scope>
    <source>
        <strain evidence="10">TMED112-D2-2</strain>
    </source>
</reference>
<dbReference type="GO" id="GO:0008320">
    <property type="term" value="F:protein transmembrane transporter activity"/>
    <property type="evidence" value="ECO:0007669"/>
    <property type="project" value="UniProtKB-UniRule"/>
</dbReference>
<comment type="similarity">
    <text evidence="9">Belongs to the TatA/E family.</text>
</comment>
<dbReference type="GO" id="GO:0043953">
    <property type="term" value="P:protein transport by the Tat complex"/>
    <property type="evidence" value="ECO:0007669"/>
    <property type="project" value="UniProtKB-UniRule"/>
</dbReference>
<evidence type="ECO:0000256" key="5">
    <source>
        <dbReference type="ARBA" id="ARBA00022927"/>
    </source>
</evidence>
<evidence type="ECO:0000256" key="1">
    <source>
        <dbReference type="ARBA" id="ARBA00004162"/>
    </source>
</evidence>
<evidence type="ECO:0000256" key="7">
    <source>
        <dbReference type="ARBA" id="ARBA00023010"/>
    </source>
</evidence>
<dbReference type="PANTHER" id="PTHR42982">
    <property type="entry name" value="SEC-INDEPENDENT PROTEIN TRANSLOCASE PROTEIN TATA"/>
    <property type="match status" value="1"/>
</dbReference>
<proteinExistence type="inferred from homology"/>
<dbReference type="NCBIfam" id="TIGR01411">
    <property type="entry name" value="tatAE"/>
    <property type="match status" value="1"/>
</dbReference>
<evidence type="ECO:0000256" key="9">
    <source>
        <dbReference type="HAMAP-Rule" id="MF_00236"/>
    </source>
</evidence>
<sequence>MTIGWLQIIVVLAIIILVFGTKRLRTLGSDIGKALKGFKKEIKEDNDSDRNS</sequence>
<keyword evidence="7 9" id="KW-0811">Translocation</keyword>
<evidence type="ECO:0000256" key="4">
    <source>
        <dbReference type="ARBA" id="ARBA00022692"/>
    </source>
</evidence>
<evidence type="ECO:0000256" key="3">
    <source>
        <dbReference type="ARBA" id="ARBA00022475"/>
    </source>
</evidence>
<dbReference type="Gene3D" id="1.20.5.3310">
    <property type="match status" value="1"/>
</dbReference>
<name>A0A9Q8TYM9_9GAMM</name>
<keyword evidence="11" id="KW-1185">Reference proteome</keyword>
<dbReference type="EMBL" id="CP097966">
    <property type="protein sequence ID" value="URQ63231.1"/>
    <property type="molecule type" value="Genomic_DNA"/>
</dbReference>
<dbReference type="AlphaFoldDB" id="A0A9Q8TYM9"/>